<dbReference type="AlphaFoldDB" id="A0A2M8WVS2"/>
<protein>
    <submittedName>
        <fullName evidence="2">MarR family transcriptional regulator</fullName>
    </submittedName>
</protein>
<organism evidence="2 3">
    <name type="scientific">Luteimicrobium subarcticum</name>
    <dbReference type="NCBI Taxonomy" id="620910"/>
    <lineage>
        <taxon>Bacteria</taxon>
        <taxon>Bacillati</taxon>
        <taxon>Actinomycetota</taxon>
        <taxon>Actinomycetes</taxon>
        <taxon>Micrococcales</taxon>
        <taxon>Luteimicrobium</taxon>
    </lineage>
</organism>
<dbReference type="SMART" id="SM00347">
    <property type="entry name" value="HTH_MARR"/>
    <property type="match status" value="1"/>
</dbReference>
<keyword evidence="3" id="KW-1185">Reference proteome</keyword>
<dbReference type="InterPro" id="IPR039422">
    <property type="entry name" value="MarR/SlyA-like"/>
</dbReference>
<evidence type="ECO:0000313" key="2">
    <source>
        <dbReference type="EMBL" id="PJI95020.1"/>
    </source>
</evidence>
<dbReference type="SUPFAM" id="SSF46785">
    <property type="entry name" value="Winged helix' DNA-binding domain"/>
    <property type="match status" value="1"/>
</dbReference>
<sequence>MDPARLPRAELRWLDVDEQVAWRRYLVGSQRLTEALAREHERRLALSLPEYEVMVRLSEAPGRSLRMSELADGLAHSRSRVTHTVRRMEEAGWVRREAEQADRRGVRCTMTDEGWATLVAAAPVHVELVRRYLVDPVGHDDLLALGEVMTRVAEACRATAPDVGSDLLPDDDVTPATS</sequence>
<dbReference type="PANTHER" id="PTHR33164:SF99">
    <property type="entry name" value="MARR FAMILY REGULATORY PROTEIN"/>
    <property type="match status" value="1"/>
</dbReference>
<dbReference type="Gene3D" id="1.10.10.10">
    <property type="entry name" value="Winged helix-like DNA-binding domain superfamily/Winged helix DNA-binding domain"/>
    <property type="match status" value="1"/>
</dbReference>
<dbReference type="Pfam" id="PF12802">
    <property type="entry name" value="MarR_2"/>
    <property type="match status" value="1"/>
</dbReference>
<proteinExistence type="predicted"/>
<dbReference type="InterPro" id="IPR036390">
    <property type="entry name" value="WH_DNA-bd_sf"/>
</dbReference>
<dbReference type="InterPro" id="IPR036388">
    <property type="entry name" value="WH-like_DNA-bd_sf"/>
</dbReference>
<dbReference type="OrthoDB" id="8635520at2"/>
<dbReference type="GO" id="GO:0003700">
    <property type="term" value="F:DNA-binding transcription factor activity"/>
    <property type="evidence" value="ECO:0007669"/>
    <property type="project" value="InterPro"/>
</dbReference>
<gene>
    <name evidence="2" type="ORF">CLV34_0872</name>
</gene>
<evidence type="ECO:0000313" key="3">
    <source>
        <dbReference type="Proteomes" id="UP000231586"/>
    </source>
</evidence>
<dbReference type="RefSeq" id="WP_100348946.1">
    <property type="nucleotide sequence ID" value="NZ_PGTZ01000006.1"/>
</dbReference>
<dbReference type="PANTHER" id="PTHR33164">
    <property type="entry name" value="TRANSCRIPTIONAL REGULATOR, MARR FAMILY"/>
    <property type="match status" value="1"/>
</dbReference>
<dbReference type="GO" id="GO:0006950">
    <property type="term" value="P:response to stress"/>
    <property type="evidence" value="ECO:0007669"/>
    <property type="project" value="TreeGrafter"/>
</dbReference>
<name>A0A2M8WVS2_9MICO</name>
<feature type="domain" description="HTH marR-type" evidence="1">
    <location>
        <begin position="1"/>
        <end position="154"/>
    </location>
</feature>
<dbReference type="InterPro" id="IPR000835">
    <property type="entry name" value="HTH_MarR-typ"/>
</dbReference>
<dbReference type="PROSITE" id="PS50995">
    <property type="entry name" value="HTH_MARR_2"/>
    <property type="match status" value="1"/>
</dbReference>
<reference evidence="2 3" key="1">
    <citation type="submission" date="2017-11" db="EMBL/GenBank/DDBJ databases">
        <title>Genomic Encyclopedia of Archaeal and Bacterial Type Strains, Phase II (KMG-II): From Individual Species to Whole Genera.</title>
        <authorList>
            <person name="Goeker M."/>
        </authorList>
    </citation>
    <scope>NUCLEOTIDE SEQUENCE [LARGE SCALE GENOMIC DNA]</scope>
    <source>
        <strain evidence="2 3">DSM 22413</strain>
    </source>
</reference>
<evidence type="ECO:0000259" key="1">
    <source>
        <dbReference type="PROSITE" id="PS50995"/>
    </source>
</evidence>
<dbReference type="EMBL" id="PGTZ01000006">
    <property type="protein sequence ID" value="PJI95020.1"/>
    <property type="molecule type" value="Genomic_DNA"/>
</dbReference>
<comment type="caution">
    <text evidence="2">The sequence shown here is derived from an EMBL/GenBank/DDBJ whole genome shotgun (WGS) entry which is preliminary data.</text>
</comment>
<dbReference type="Proteomes" id="UP000231586">
    <property type="component" value="Unassembled WGS sequence"/>
</dbReference>
<accession>A0A2M8WVS2</accession>
<dbReference type="PRINTS" id="PR00598">
    <property type="entry name" value="HTHMARR"/>
</dbReference>